<name>A0A8K0P5T6_LADFU</name>
<dbReference type="Pfam" id="PF13843">
    <property type="entry name" value="DDE_Tnp_1_7"/>
    <property type="match status" value="2"/>
</dbReference>
<dbReference type="OrthoDB" id="10057240at2759"/>
<keyword evidence="3" id="KW-1185">Reference proteome</keyword>
<sequence length="239" mass="26997">MPEVGTPTELLELSLNDEVIELIVRYSNLYAASKGVNLGLSNSELKCFLGIIFLSGYVSVPRRRMFWEQRADAHNGLVSGDMRRDRFETIVSHLNVADNANLDPTDNFDESMIPYFGCHGCKQFIRGKPIRFGYKFWCGATRLGYICWFQPYQGKNPNTNYEGYGVGASVVLQFTEALTKEHPGQYHFVFDNFFTSIVLLDKLSSMGHQATGTVKKDRIDKPPLESEVALKKKDIGAFD</sequence>
<dbReference type="InterPro" id="IPR029526">
    <property type="entry name" value="PGBD"/>
</dbReference>
<accession>A0A8K0P5T6</accession>
<gene>
    <name evidence="2" type="ORF">J437_LFUL013719</name>
</gene>
<dbReference type="AlphaFoldDB" id="A0A8K0P5T6"/>
<reference evidence="2" key="2">
    <citation type="submission" date="2017-10" db="EMBL/GenBank/DDBJ databases">
        <title>Ladona fulva Genome sequencing and assembly.</title>
        <authorList>
            <person name="Murali S."/>
            <person name="Richards S."/>
            <person name="Bandaranaike D."/>
            <person name="Bellair M."/>
            <person name="Blankenburg K."/>
            <person name="Chao H."/>
            <person name="Dinh H."/>
            <person name="Doddapaneni H."/>
            <person name="Dugan-Rocha S."/>
            <person name="Elkadiri S."/>
            <person name="Gnanaolivu R."/>
            <person name="Hernandez B."/>
            <person name="Skinner E."/>
            <person name="Javaid M."/>
            <person name="Lee S."/>
            <person name="Li M."/>
            <person name="Ming W."/>
            <person name="Munidasa M."/>
            <person name="Muniz J."/>
            <person name="Nguyen L."/>
            <person name="Hughes D."/>
            <person name="Osuji N."/>
            <person name="Pu L.-L."/>
            <person name="Puazo M."/>
            <person name="Qu C."/>
            <person name="Quiroz J."/>
            <person name="Raj R."/>
            <person name="Weissenberger G."/>
            <person name="Xin Y."/>
            <person name="Zou X."/>
            <person name="Han Y."/>
            <person name="Worley K."/>
            <person name="Muzny D."/>
            <person name="Gibbs R."/>
        </authorList>
    </citation>
    <scope>NUCLEOTIDE SEQUENCE</scope>
    <source>
        <strain evidence="2">Sampled in the wild</strain>
    </source>
</reference>
<organism evidence="2 3">
    <name type="scientific">Ladona fulva</name>
    <name type="common">Scarce chaser dragonfly</name>
    <name type="synonym">Libellula fulva</name>
    <dbReference type="NCBI Taxonomy" id="123851"/>
    <lineage>
        <taxon>Eukaryota</taxon>
        <taxon>Metazoa</taxon>
        <taxon>Ecdysozoa</taxon>
        <taxon>Arthropoda</taxon>
        <taxon>Hexapoda</taxon>
        <taxon>Insecta</taxon>
        <taxon>Pterygota</taxon>
        <taxon>Palaeoptera</taxon>
        <taxon>Odonata</taxon>
        <taxon>Epiprocta</taxon>
        <taxon>Anisoptera</taxon>
        <taxon>Libelluloidea</taxon>
        <taxon>Libellulidae</taxon>
        <taxon>Ladona</taxon>
    </lineage>
</organism>
<dbReference type="EMBL" id="KZ308855">
    <property type="protein sequence ID" value="KAG8234891.1"/>
    <property type="molecule type" value="Genomic_DNA"/>
</dbReference>
<evidence type="ECO:0000313" key="2">
    <source>
        <dbReference type="EMBL" id="KAG8234891.1"/>
    </source>
</evidence>
<dbReference type="PANTHER" id="PTHR47055:SF2">
    <property type="entry name" value="PIGGYBAC TRANSPOSABLE ELEMENT-DERIVED PROTEIN 2-RELATED"/>
    <property type="match status" value="1"/>
</dbReference>
<dbReference type="GO" id="GO:0043565">
    <property type="term" value="F:sequence-specific DNA binding"/>
    <property type="evidence" value="ECO:0007669"/>
    <property type="project" value="TreeGrafter"/>
</dbReference>
<proteinExistence type="predicted"/>
<dbReference type="PANTHER" id="PTHR47055">
    <property type="entry name" value="DDE_TNP_1_7 DOMAIN-CONTAINING PROTEIN"/>
    <property type="match status" value="1"/>
</dbReference>
<reference evidence="2" key="1">
    <citation type="submission" date="2013-04" db="EMBL/GenBank/DDBJ databases">
        <authorList>
            <person name="Qu J."/>
            <person name="Murali S.C."/>
            <person name="Bandaranaike D."/>
            <person name="Bellair M."/>
            <person name="Blankenburg K."/>
            <person name="Chao H."/>
            <person name="Dinh H."/>
            <person name="Doddapaneni H."/>
            <person name="Downs B."/>
            <person name="Dugan-Rocha S."/>
            <person name="Elkadiri S."/>
            <person name="Gnanaolivu R.D."/>
            <person name="Hernandez B."/>
            <person name="Javaid M."/>
            <person name="Jayaseelan J.C."/>
            <person name="Lee S."/>
            <person name="Li M."/>
            <person name="Ming W."/>
            <person name="Munidasa M."/>
            <person name="Muniz J."/>
            <person name="Nguyen L."/>
            <person name="Ongeri F."/>
            <person name="Osuji N."/>
            <person name="Pu L.-L."/>
            <person name="Puazo M."/>
            <person name="Qu C."/>
            <person name="Quiroz J."/>
            <person name="Raj R."/>
            <person name="Weissenberger G."/>
            <person name="Xin Y."/>
            <person name="Zou X."/>
            <person name="Han Y."/>
            <person name="Richards S."/>
            <person name="Worley K."/>
            <person name="Muzny D."/>
            <person name="Gibbs R."/>
        </authorList>
    </citation>
    <scope>NUCLEOTIDE SEQUENCE</scope>
    <source>
        <strain evidence="2">Sampled in the wild</strain>
    </source>
</reference>
<dbReference type="InterPro" id="IPR052638">
    <property type="entry name" value="PiggyBac_TE-derived"/>
</dbReference>
<feature type="domain" description="PiggyBac transposable element-derived protein" evidence="1">
    <location>
        <begin position="6"/>
        <end position="106"/>
    </location>
</feature>
<comment type="caution">
    <text evidence="2">The sequence shown here is derived from an EMBL/GenBank/DDBJ whole genome shotgun (WGS) entry which is preliminary data.</text>
</comment>
<evidence type="ECO:0000313" key="3">
    <source>
        <dbReference type="Proteomes" id="UP000792457"/>
    </source>
</evidence>
<feature type="domain" description="PiggyBac transposable element-derived protein" evidence="1">
    <location>
        <begin position="108"/>
        <end position="233"/>
    </location>
</feature>
<dbReference type="Proteomes" id="UP000792457">
    <property type="component" value="Unassembled WGS sequence"/>
</dbReference>
<protein>
    <recommendedName>
        <fullName evidence="1">PiggyBac transposable element-derived protein domain-containing protein</fullName>
    </recommendedName>
</protein>
<evidence type="ECO:0000259" key="1">
    <source>
        <dbReference type="Pfam" id="PF13843"/>
    </source>
</evidence>